<dbReference type="AlphaFoldDB" id="A0A6C0C8Y7"/>
<keyword evidence="1" id="KW-0472">Membrane</keyword>
<feature type="transmembrane region" description="Helical" evidence="1">
    <location>
        <begin position="6"/>
        <end position="25"/>
    </location>
</feature>
<name>A0A6C0C8Y7_9ZZZZ</name>
<keyword evidence="1" id="KW-1133">Transmembrane helix</keyword>
<accession>A0A6C0C8Y7</accession>
<proteinExistence type="predicted"/>
<reference evidence="2" key="1">
    <citation type="journal article" date="2020" name="Nature">
        <title>Giant virus diversity and host interactions through global metagenomics.</title>
        <authorList>
            <person name="Schulz F."/>
            <person name="Roux S."/>
            <person name="Paez-Espino D."/>
            <person name="Jungbluth S."/>
            <person name="Walsh D.A."/>
            <person name="Denef V.J."/>
            <person name="McMahon K.D."/>
            <person name="Konstantinidis K.T."/>
            <person name="Eloe-Fadrosh E.A."/>
            <person name="Kyrpides N.C."/>
            <person name="Woyke T."/>
        </authorList>
    </citation>
    <scope>NUCLEOTIDE SEQUENCE</scope>
    <source>
        <strain evidence="2">GVMAG-M-3300020192-26</strain>
    </source>
</reference>
<protein>
    <submittedName>
        <fullName evidence="2">Uncharacterized protein</fullName>
    </submittedName>
</protein>
<dbReference type="EMBL" id="MN739359">
    <property type="protein sequence ID" value="QHT00827.1"/>
    <property type="molecule type" value="Genomic_DNA"/>
</dbReference>
<evidence type="ECO:0000256" key="1">
    <source>
        <dbReference type="SAM" id="Phobius"/>
    </source>
</evidence>
<organism evidence="2">
    <name type="scientific">viral metagenome</name>
    <dbReference type="NCBI Taxonomy" id="1070528"/>
    <lineage>
        <taxon>unclassified sequences</taxon>
        <taxon>metagenomes</taxon>
        <taxon>organismal metagenomes</taxon>
    </lineage>
</organism>
<sequence>MSESNFGLWILVICAIVIGFVIYIVRQGDTIVALEKKVNDEKAKAKDSLDMASDIKKNQKYLWDVKIADENIFNYIRCINIPRTPACKDTTSGQICRTRQIDCNKFKLVLENDPVSLERLKLATVR</sequence>
<keyword evidence="1" id="KW-0812">Transmembrane</keyword>
<evidence type="ECO:0000313" key="2">
    <source>
        <dbReference type="EMBL" id="QHT00827.1"/>
    </source>
</evidence>